<dbReference type="RefSeq" id="WP_062128380.1">
    <property type="nucleotide sequence ID" value="NZ_LRBG01000010.1"/>
</dbReference>
<organism evidence="3 4">
    <name type="scientific">Paraburkholderia monticola</name>
    <dbReference type="NCBI Taxonomy" id="1399968"/>
    <lineage>
        <taxon>Bacteria</taxon>
        <taxon>Pseudomonadati</taxon>
        <taxon>Pseudomonadota</taxon>
        <taxon>Betaproteobacteria</taxon>
        <taxon>Burkholderiales</taxon>
        <taxon>Burkholderiaceae</taxon>
        <taxon>Paraburkholderia</taxon>
    </lineage>
</organism>
<dbReference type="Gene3D" id="2.40.160.20">
    <property type="match status" value="1"/>
</dbReference>
<proteinExistence type="predicted"/>
<feature type="signal peptide" evidence="2">
    <location>
        <begin position="1"/>
        <end position="22"/>
    </location>
</feature>
<dbReference type="Proteomes" id="UP000075613">
    <property type="component" value="Unassembled WGS sequence"/>
</dbReference>
<keyword evidence="4" id="KW-1185">Reference proteome</keyword>
<dbReference type="OrthoDB" id="9807574at2"/>
<sequence length="241" mass="25772">MKLKQAVMGVAALACMSTAAHAQSAGSIYLSTGWFHLAPQSSSDPLTVTSIGGSPTNITEPNTGASLDSADTIGFTAGYFVTDHIATEFVIGVPPNFNLYGTGNLAQFGKIGQAKQWSPTLLFKYYFNAPTATFRPYLGVGVSRIWFTGEEITNSAFQANVLHGPTSVSTDSSWEPVFNAGFTYNITQHWYAGVSISYLPLSTTAKLTSQATTPVGPLTVTSQTKIKLNPIVTYVNIGYRF</sequence>
<name>A0A149PSS7_9BURK</name>
<dbReference type="PANTHER" id="PTHR36920">
    <property type="match status" value="1"/>
</dbReference>
<comment type="subcellular location">
    <subcellularLocation>
        <location evidence="1">Cell outer membrane</location>
    </subcellularLocation>
</comment>
<feature type="chain" id="PRO_5007551589" description="OmpW family protein" evidence="2">
    <location>
        <begin position="23"/>
        <end position="241"/>
    </location>
</feature>
<evidence type="ECO:0000256" key="2">
    <source>
        <dbReference type="SAM" id="SignalP"/>
    </source>
</evidence>
<dbReference type="GO" id="GO:0055085">
    <property type="term" value="P:transmembrane transport"/>
    <property type="evidence" value="ECO:0007669"/>
    <property type="project" value="TreeGrafter"/>
</dbReference>
<evidence type="ECO:0000313" key="3">
    <source>
        <dbReference type="EMBL" id="KXU88078.1"/>
    </source>
</evidence>
<dbReference type="PROSITE" id="PS51257">
    <property type="entry name" value="PROKAR_LIPOPROTEIN"/>
    <property type="match status" value="1"/>
</dbReference>
<dbReference type="InterPro" id="IPR005618">
    <property type="entry name" value="OMPW"/>
</dbReference>
<reference evidence="3 4" key="1">
    <citation type="journal article" date="2015" name="Int. J. Syst. Evol. Microbiol.">
        <title>Burkholderia monticola sp. nov., isolated from mountain soil.</title>
        <authorList>
            <person name="Baek I."/>
            <person name="Seo B."/>
            <person name="Lee I."/>
            <person name="Yi H."/>
            <person name="Chun J."/>
        </authorList>
    </citation>
    <scope>NUCLEOTIDE SEQUENCE [LARGE SCALE GENOMIC DNA]</scope>
    <source>
        <strain evidence="3 4">JC2948</strain>
    </source>
</reference>
<accession>A0A149PSS7</accession>
<dbReference type="SUPFAM" id="SSF56925">
    <property type="entry name" value="OMPA-like"/>
    <property type="match status" value="1"/>
</dbReference>
<keyword evidence="2" id="KW-0732">Signal</keyword>
<dbReference type="AlphaFoldDB" id="A0A149PSS7"/>
<dbReference type="EMBL" id="LRBG01000010">
    <property type="protein sequence ID" value="KXU88078.1"/>
    <property type="molecule type" value="Genomic_DNA"/>
</dbReference>
<dbReference type="InterPro" id="IPR011250">
    <property type="entry name" value="OMP/PagP_B-barrel"/>
</dbReference>
<dbReference type="PANTHER" id="PTHR36920:SF1">
    <property type="entry name" value="OUTER MEMBRANE PROTEIN W"/>
    <property type="match status" value="1"/>
</dbReference>
<evidence type="ECO:0008006" key="5">
    <source>
        <dbReference type="Google" id="ProtNLM"/>
    </source>
</evidence>
<comment type="caution">
    <text evidence="3">The sequence shown here is derived from an EMBL/GenBank/DDBJ whole genome shotgun (WGS) entry which is preliminary data.</text>
</comment>
<evidence type="ECO:0000256" key="1">
    <source>
        <dbReference type="ARBA" id="ARBA00004442"/>
    </source>
</evidence>
<dbReference type="Pfam" id="PF03922">
    <property type="entry name" value="OmpW"/>
    <property type="match status" value="1"/>
</dbReference>
<dbReference type="GO" id="GO:0009279">
    <property type="term" value="C:cell outer membrane"/>
    <property type="evidence" value="ECO:0007669"/>
    <property type="project" value="UniProtKB-SubCell"/>
</dbReference>
<evidence type="ECO:0000313" key="4">
    <source>
        <dbReference type="Proteomes" id="UP000075613"/>
    </source>
</evidence>
<gene>
    <name evidence="3" type="ORF">CI15_13100</name>
</gene>
<dbReference type="STRING" id="1399968.CI15_13100"/>
<protein>
    <recommendedName>
        <fullName evidence="5">OmpW family protein</fullName>
    </recommendedName>
</protein>